<dbReference type="Proteomes" id="UP000887578">
    <property type="component" value="Unplaced"/>
</dbReference>
<accession>A0A914PKQ8</accession>
<evidence type="ECO:0000256" key="1">
    <source>
        <dbReference type="ARBA" id="ARBA00004141"/>
    </source>
</evidence>
<keyword evidence="7" id="KW-1185">Reference proteome</keyword>
<dbReference type="SMART" id="SM01398">
    <property type="entry name" value="Cornichon"/>
    <property type="match status" value="1"/>
</dbReference>
<keyword evidence="5 6" id="KW-0472">Membrane</keyword>
<comment type="subcellular location">
    <subcellularLocation>
        <location evidence="1">Membrane</location>
        <topology evidence="1">Multi-pass membrane protein</topology>
    </subcellularLocation>
</comment>
<name>A0A914PKQ8_9BILA</name>
<evidence type="ECO:0000256" key="5">
    <source>
        <dbReference type="ARBA" id="ARBA00023136"/>
    </source>
</evidence>
<dbReference type="InterPro" id="IPR003377">
    <property type="entry name" value="Cornichon"/>
</dbReference>
<evidence type="ECO:0000256" key="6">
    <source>
        <dbReference type="SAM" id="Phobius"/>
    </source>
</evidence>
<evidence type="ECO:0000313" key="8">
    <source>
        <dbReference type="WBParaSite" id="PDA_v2.g18999.t1"/>
    </source>
</evidence>
<protein>
    <submittedName>
        <fullName evidence="8">Protein cornichon</fullName>
    </submittedName>
</protein>
<feature type="transmembrane region" description="Helical" evidence="6">
    <location>
        <begin position="123"/>
        <end position="142"/>
    </location>
</feature>
<dbReference type="GO" id="GO:0016020">
    <property type="term" value="C:membrane"/>
    <property type="evidence" value="ECO:0007669"/>
    <property type="project" value="UniProtKB-SubCell"/>
</dbReference>
<evidence type="ECO:0000256" key="4">
    <source>
        <dbReference type="ARBA" id="ARBA00022989"/>
    </source>
</evidence>
<sequence>MAFTFAAFCYLVALIAVAFCIFFAIYLVICIDELKTDYKNPIEQCRSLNQLILPEYGIHLAFTVLFVFSTQLFAIVWNLPLVAYHVHRYMNRPVMSGPGIYDPTSIMNQTQLSKAHREGWIKLGFYLISFFYYLYAMIYTMVTTS</sequence>
<dbReference type="InterPro" id="IPR033466">
    <property type="entry name" value="Cornichon_conserved"/>
</dbReference>
<dbReference type="WBParaSite" id="PDA_v2.g18999.t1">
    <property type="protein sequence ID" value="PDA_v2.g18999.t1"/>
    <property type="gene ID" value="PDA_v2.g18999"/>
</dbReference>
<feature type="transmembrane region" description="Helical" evidence="6">
    <location>
        <begin position="7"/>
        <end position="29"/>
    </location>
</feature>
<reference evidence="8" key="1">
    <citation type="submission" date="2022-11" db="UniProtKB">
        <authorList>
            <consortium name="WormBaseParasite"/>
        </authorList>
    </citation>
    <scope>IDENTIFICATION</scope>
</reference>
<keyword evidence="3 6" id="KW-0812">Transmembrane</keyword>
<dbReference type="Pfam" id="PF03311">
    <property type="entry name" value="Cornichon"/>
    <property type="match status" value="1"/>
</dbReference>
<dbReference type="AlphaFoldDB" id="A0A914PKQ8"/>
<dbReference type="GO" id="GO:0016192">
    <property type="term" value="P:vesicle-mediated transport"/>
    <property type="evidence" value="ECO:0007669"/>
    <property type="project" value="InterPro"/>
</dbReference>
<dbReference type="PROSITE" id="PS01340">
    <property type="entry name" value="CORNICHON"/>
    <property type="match status" value="1"/>
</dbReference>
<keyword evidence="4 6" id="KW-1133">Transmembrane helix</keyword>
<dbReference type="PANTHER" id="PTHR12290">
    <property type="entry name" value="CORNICHON-RELATED"/>
    <property type="match status" value="1"/>
</dbReference>
<evidence type="ECO:0000256" key="2">
    <source>
        <dbReference type="ARBA" id="ARBA00010095"/>
    </source>
</evidence>
<evidence type="ECO:0000256" key="3">
    <source>
        <dbReference type="ARBA" id="ARBA00022692"/>
    </source>
</evidence>
<feature type="transmembrane region" description="Helical" evidence="6">
    <location>
        <begin position="56"/>
        <end position="82"/>
    </location>
</feature>
<evidence type="ECO:0000313" key="7">
    <source>
        <dbReference type="Proteomes" id="UP000887578"/>
    </source>
</evidence>
<organism evidence="7 8">
    <name type="scientific">Panagrolaimus davidi</name>
    <dbReference type="NCBI Taxonomy" id="227884"/>
    <lineage>
        <taxon>Eukaryota</taxon>
        <taxon>Metazoa</taxon>
        <taxon>Ecdysozoa</taxon>
        <taxon>Nematoda</taxon>
        <taxon>Chromadorea</taxon>
        <taxon>Rhabditida</taxon>
        <taxon>Tylenchina</taxon>
        <taxon>Panagrolaimomorpha</taxon>
        <taxon>Panagrolaimoidea</taxon>
        <taxon>Panagrolaimidae</taxon>
        <taxon>Panagrolaimus</taxon>
    </lineage>
</organism>
<comment type="similarity">
    <text evidence="2">Belongs to the cornichon family.</text>
</comment>
<proteinExistence type="inferred from homology"/>